<dbReference type="Gene3D" id="3.40.50.300">
    <property type="entry name" value="P-loop containing nucleotide triphosphate hydrolases"/>
    <property type="match status" value="1"/>
</dbReference>
<evidence type="ECO:0000256" key="1">
    <source>
        <dbReference type="ARBA" id="ARBA00022448"/>
    </source>
</evidence>
<comment type="caution">
    <text evidence="5">The sequence shown here is derived from an EMBL/GenBank/DDBJ whole genome shotgun (WGS) entry which is preliminary data.</text>
</comment>
<evidence type="ECO:0000259" key="4">
    <source>
        <dbReference type="PROSITE" id="PS50893"/>
    </source>
</evidence>
<feature type="domain" description="ABC transporter" evidence="4">
    <location>
        <begin position="2"/>
        <end position="221"/>
    </location>
</feature>
<evidence type="ECO:0000256" key="3">
    <source>
        <dbReference type="ARBA" id="ARBA00022840"/>
    </source>
</evidence>
<dbReference type="InterPro" id="IPR003439">
    <property type="entry name" value="ABC_transporter-like_ATP-bd"/>
</dbReference>
<dbReference type="PANTHER" id="PTHR42734">
    <property type="entry name" value="METAL TRANSPORT SYSTEM ATP-BINDING PROTEIN TM_0124-RELATED"/>
    <property type="match status" value="1"/>
</dbReference>
<dbReference type="Pfam" id="PF00005">
    <property type="entry name" value="ABC_tran"/>
    <property type="match status" value="1"/>
</dbReference>
<dbReference type="AlphaFoldDB" id="A0A3E2TH87"/>
<keyword evidence="1" id="KW-0813">Transport</keyword>
<dbReference type="InterPro" id="IPR050153">
    <property type="entry name" value="Metal_Ion_Import_ABC"/>
</dbReference>
<dbReference type="GO" id="GO:0016887">
    <property type="term" value="F:ATP hydrolysis activity"/>
    <property type="evidence" value="ECO:0007669"/>
    <property type="project" value="InterPro"/>
</dbReference>
<dbReference type="SUPFAM" id="SSF52540">
    <property type="entry name" value="P-loop containing nucleoside triphosphate hydrolases"/>
    <property type="match status" value="1"/>
</dbReference>
<keyword evidence="6" id="KW-1185">Reference proteome</keyword>
<accession>A0A3E2TH87</accession>
<protein>
    <submittedName>
        <fullName evidence="5">ABC transporter ATP-binding protein</fullName>
    </submittedName>
</protein>
<gene>
    <name evidence="5" type="ORF">DXA39_05575</name>
</gene>
<dbReference type="InterPro" id="IPR027417">
    <property type="entry name" value="P-loop_NTPase"/>
</dbReference>
<dbReference type="InterPro" id="IPR003593">
    <property type="entry name" value="AAA+_ATPase"/>
</dbReference>
<sequence length="245" mass="27668">MLEVKNLNISYDKKVVEDLSFKLNAGQVNVLMGRNGAGKSSILNAISGLIPYKGEIITKGKISYLNQNVNTDANFTAFETIILGKVNSLNFRLGQQDIKDANDIMDLLNISSFREKKINRLSGGEVQKILIAQALISNPKVLLLDEPASALDLKNQYEILTIIKDLTKKLNLTTLIILHQIELIEKFADNIILINQKKLYNMGDKNTIFTKKMFKEVYELDAKIIDYNSELLFYFNANDSIGYKL</sequence>
<dbReference type="GO" id="GO:0005524">
    <property type="term" value="F:ATP binding"/>
    <property type="evidence" value="ECO:0007669"/>
    <property type="project" value="UniProtKB-KW"/>
</dbReference>
<reference evidence="5 6" key="1">
    <citation type="submission" date="2018-08" db="EMBL/GenBank/DDBJ databases">
        <title>A genome reference for cultivated species of the human gut microbiota.</title>
        <authorList>
            <person name="Zou Y."/>
            <person name="Xue W."/>
            <person name="Luo G."/>
        </authorList>
    </citation>
    <scope>NUCLEOTIDE SEQUENCE [LARGE SCALE GENOMIC DNA]</scope>
    <source>
        <strain evidence="5 6">OF01-3</strain>
    </source>
</reference>
<dbReference type="Proteomes" id="UP000261011">
    <property type="component" value="Unassembled WGS sequence"/>
</dbReference>
<dbReference type="PROSITE" id="PS50893">
    <property type="entry name" value="ABC_TRANSPORTER_2"/>
    <property type="match status" value="1"/>
</dbReference>
<dbReference type="RefSeq" id="WP_117521738.1">
    <property type="nucleotide sequence ID" value="NZ_JAGGLS010000005.1"/>
</dbReference>
<proteinExistence type="predicted"/>
<dbReference type="OrthoDB" id="9787851at2"/>
<dbReference type="SMART" id="SM00382">
    <property type="entry name" value="AAA"/>
    <property type="match status" value="1"/>
</dbReference>
<keyword evidence="3 5" id="KW-0067">ATP-binding</keyword>
<dbReference type="EMBL" id="QVEU01000004">
    <property type="protein sequence ID" value="RGB75795.1"/>
    <property type="molecule type" value="Genomic_DNA"/>
</dbReference>
<keyword evidence="2" id="KW-0547">Nucleotide-binding</keyword>
<organism evidence="5 6">
    <name type="scientific">Anaerococcus nagyae</name>
    <dbReference type="NCBI Taxonomy" id="1755241"/>
    <lineage>
        <taxon>Bacteria</taxon>
        <taxon>Bacillati</taxon>
        <taxon>Bacillota</taxon>
        <taxon>Tissierellia</taxon>
        <taxon>Tissierellales</taxon>
        <taxon>Peptoniphilaceae</taxon>
        <taxon>Anaerococcus</taxon>
    </lineage>
</organism>
<evidence type="ECO:0000313" key="5">
    <source>
        <dbReference type="EMBL" id="RGB75795.1"/>
    </source>
</evidence>
<name>A0A3E2TH87_9FIRM</name>
<evidence type="ECO:0000313" key="6">
    <source>
        <dbReference type="Proteomes" id="UP000261011"/>
    </source>
</evidence>
<evidence type="ECO:0000256" key="2">
    <source>
        <dbReference type="ARBA" id="ARBA00022741"/>
    </source>
</evidence>